<dbReference type="SUPFAM" id="SSF53850">
    <property type="entry name" value="Periplasmic binding protein-like II"/>
    <property type="match status" value="1"/>
</dbReference>
<evidence type="ECO:0000313" key="6">
    <source>
        <dbReference type="Proteomes" id="UP000316905"/>
    </source>
</evidence>
<gene>
    <name evidence="5" type="ORF">IQ22_00984</name>
</gene>
<evidence type="ECO:0000256" key="2">
    <source>
        <dbReference type="ARBA" id="ARBA00023015"/>
    </source>
</evidence>
<protein>
    <submittedName>
        <fullName evidence="5">DNA-binding transcriptional LysR family regulator</fullName>
    </submittedName>
</protein>
<organism evidence="5 6">
    <name type="scientific">Pseudomonas duriflava</name>
    <dbReference type="NCBI Taxonomy" id="459528"/>
    <lineage>
        <taxon>Bacteria</taxon>
        <taxon>Pseudomonadati</taxon>
        <taxon>Pseudomonadota</taxon>
        <taxon>Gammaproteobacteria</taxon>
        <taxon>Pseudomonadales</taxon>
        <taxon>Pseudomonadaceae</taxon>
        <taxon>Pseudomonas</taxon>
    </lineage>
</organism>
<keyword evidence="6" id="KW-1185">Reference proteome</keyword>
<reference evidence="5 6" key="1">
    <citation type="journal article" date="2015" name="Stand. Genomic Sci.">
        <title>Genomic Encyclopedia of Bacterial and Archaeal Type Strains, Phase III: the genomes of soil and plant-associated and newly described type strains.</title>
        <authorList>
            <person name="Whitman W.B."/>
            <person name="Woyke T."/>
            <person name="Klenk H.P."/>
            <person name="Zhou Y."/>
            <person name="Lilburn T.G."/>
            <person name="Beck B.J."/>
            <person name="De Vos P."/>
            <person name="Vandamme P."/>
            <person name="Eisen J.A."/>
            <person name="Garrity G."/>
            <person name="Hugenholtz P."/>
            <person name="Kyrpides N.C."/>
        </authorList>
    </citation>
    <scope>NUCLEOTIDE SEQUENCE [LARGE SCALE GENOMIC DNA]</scope>
    <source>
        <strain evidence="5 6">CGMCC 1.6858</strain>
    </source>
</reference>
<keyword evidence="2" id="KW-0805">Transcription regulation</keyword>
<dbReference type="InterPro" id="IPR000847">
    <property type="entry name" value="LysR_HTH_N"/>
</dbReference>
<comment type="similarity">
    <text evidence="1">Belongs to the LysR transcriptional regulatory family.</text>
</comment>
<feature type="domain" description="HTH lysR-type" evidence="4">
    <location>
        <begin position="1"/>
        <end position="58"/>
    </location>
</feature>
<dbReference type="SUPFAM" id="SSF46785">
    <property type="entry name" value="Winged helix' DNA-binding domain"/>
    <property type="match status" value="1"/>
</dbReference>
<evidence type="ECO:0000256" key="1">
    <source>
        <dbReference type="ARBA" id="ARBA00009437"/>
    </source>
</evidence>
<dbReference type="PROSITE" id="PS50931">
    <property type="entry name" value="HTH_LYSR"/>
    <property type="match status" value="1"/>
</dbReference>
<dbReference type="InterPro" id="IPR036388">
    <property type="entry name" value="WH-like_DNA-bd_sf"/>
</dbReference>
<comment type="caution">
    <text evidence="5">The sequence shown here is derived from an EMBL/GenBank/DDBJ whole genome shotgun (WGS) entry which is preliminary data.</text>
</comment>
<dbReference type="OrthoDB" id="6864431at2"/>
<evidence type="ECO:0000259" key="4">
    <source>
        <dbReference type="PROSITE" id="PS50931"/>
    </source>
</evidence>
<keyword evidence="3" id="KW-0804">Transcription</keyword>
<dbReference type="RefSeq" id="WP_145138931.1">
    <property type="nucleotide sequence ID" value="NZ_VLKY01000003.1"/>
</dbReference>
<dbReference type="PANTHER" id="PTHR30126">
    <property type="entry name" value="HTH-TYPE TRANSCRIPTIONAL REGULATOR"/>
    <property type="match status" value="1"/>
</dbReference>
<dbReference type="Gene3D" id="1.10.10.10">
    <property type="entry name" value="Winged helix-like DNA-binding domain superfamily/Winged helix DNA-binding domain"/>
    <property type="match status" value="1"/>
</dbReference>
<dbReference type="PANTHER" id="PTHR30126:SF39">
    <property type="entry name" value="HTH-TYPE TRANSCRIPTIONAL REGULATOR CYSL"/>
    <property type="match status" value="1"/>
</dbReference>
<dbReference type="GO" id="GO:0000976">
    <property type="term" value="F:transcription cis-regulatory region binding"/>
    <property type="evidence" value="ECO:0007669"/>
    <property type="project" value="TreeGrafter"/>
</dbReference>
<proteinExistence type="inferred from homology"/>
<evidence type="ECO:0000256" key="3">
    <source>
        <dbReference type="ARBA" id="ARBA00023163"/>
    </source>
</evidence>
<keyword evidence="5" id="KW-0238">DNA-binding</keyword>
<accession>A0A562QIG3</accession>
<sequence length="308" mass="34168">MDIRTLRNLQRVVRSGSLSAASDEACLTVQALAAQLNKIEGQFGFKMFQRSHKGLVLTERGRTLMPFIEQVLDAARQLEHKAADLRSATPRVLKAALNGTLPAEVNQRIIKRMIEAFGMYQLEFSCAESIENLSKLKNDNIDLAVLIGPPRDGISSLELADVQVTVVAAYYGLERDPLVSLSDKFLIRPAQECPYSVSFKRFADSGMVLGDWAHRTVYSSSETLTVSLIKQLDGIGFVSRETARTEGLSILPGFEDTLEVRLAVNNIDLSCQALDTLVSTPLQHRPQRNVRGHAYRHTEQQILTEISA</sequence>
<dbReference type="GO" id="GO:0003700">
    <property type="term" value="F:DNA-binding transcription factor activity"/>
    <property type="evidence" value="ECO:0007669"/>
    <property type="project" value="InterPro"/>
</dbReference>
<dbReference type="AlphaFoldDB" id="A0A562QIG3"/>
<name>A0A562QIG3_9PSED</name>
<dbReference type="EMBL" id="VLKY01000003">
    <property type="protein sequence ID" value="TWI56534.1"/>
    <property type="molecule type" value="Genomic_DNA"/>
</dbReference>
<dbReference type="Pfam" id="PF00126">
    <property type="entry name" value="HTH_1"/>
    <property type="match status" value="1"/>
</dbReference>
<dbReference type="Proteomes" id="UP000316905">
    <property type="component" value="Unassembled WGS sequence"/>
</dbReference>
<dbReference type="InterPro" id="IPR036390">
    <property type="entry name" value="WH_DNA-bd_sf"/>
</dbReference>
<evidence type="ECO:0000313" key="5">
    <source>
        <dbReference type="EMBL" id="TWI56534.1"/>
    </source>
</evidence>